<protein>
    <recommendedName>
        <fullName evidence="4">Lipoprotein</fullName>
    </recommendedName>
</protein>
<dbReference type="EMBL" id="NEXX01000001">
    <property type="protein sequence ID" value="OUY08785.1"/>
    <property type="molecule type" value="Genomic_DNA"/>
</dbReference>
<feature type="chain" id="PRO_5012487683" description="Lipoprotein" evidence="1">
    <location>
        <begin position="24"/>
        <end position="189"/>
    </location>
</feature>
<accession>A0A1Z9Z2V5</accession>
<reference evidence="2 3" key="1">
    <citation type="submission" date="2017-05" db="EMBL/GenBank/DDBJ databases">
        <title>Acinetobacter populi ANC 5415 (= PBJ7), whole genome shotgun sequencing project.</title>
        <authorList>
            <person name="Nemec A."/>
            <person name="Radolfova-Krizova L."/>
        </authorList>
    </citation>
    <scope>NUCLEOTIDE SEQUENCE [LARGE SCALE GENOMIC DNA]</scope>
    <source>
        <strain evidence="2 3">PBJ7</strain>
    </source>
</reference>
<evidence type="ECO:0000313" key="2">
    <source>
        <dbReference type="EMBL" id="OUY08785.1"/>
    </source>
</evidence>
<dbReference type="PROSITE" id="PS51257">
    <property type="entry name" value="PROKAR_LIPOPROTEIN"/>
    <property type="match status" value="1"/>
</dbReference>
<dbReference type="RefSeq" id="WP_087619446.1">
    <property type="nucleotide sequence ID" value="NZ_JAKVJF010000017.1"/>
</dbReference>
<evidence type="ECO:0008006" key="4">
    <source>
        <dbReference type="Google" id="ProtNLM"/>
    </source>
</evidence>
<dbReference type="Proteomes" id="UP000196536">
    <property type="component" value="Unassembled WGS sequence"/>
</dbReference>
<proteinExistence type="predicted"/>
<comment type="caution">
    <text evidence="2">The sequence shown here is derived from an EMBL/GenBank/DDBJ whole genome shotgun (WGS) entry which is preliminary data.</text>
</comment>
<dbReference type="OrthoDB" id="6696509at2"/>
<dbReference type="AlphaFoldDB" id="A0A1Z9Z2V5"/>
<keyword evidence="3" id="KW-1185">Reference proteome</keyword>
<evidence type="ECO:0000256" key="1">
    <source>
        <dbReference type="SAM" id="SignalP"/>
    </source>
</evidence>
<evidence type="ECO:0000313" key="3">
    <source>
        <dbReference type="Proteomes" id="UP000196536"/>
    </source>
</evidence>
<keyword evidence="1" id="KW-0732">Signal</keyword>
<gene>
    <name evidence="2" type="ORF">CAP51_03990</name>
</gene>
<feature type="signal peptide" evidence="1">
    <location>
        <begin position="1"/>
        <end position="23"/>
    </location>
</feature>
<name>A0A1Z9Z2V5_9GAMM</name>
<sequence length="189" mass="21303">MMRVAYFTAWFLGAMMLLTGCQSTNTVVDAYKILQQPHSELNTLYLSCAAAQGCDFARVDDVTVIDEQTHRPTKQAIERGMVRLEGSVFSTNHQYALSLIPGEHEVAVRFYPVSNQRAEKFHLIHSFLAGHEYKLMMFRQKAVSNGSLLNVAMPGALCVDLLQDNIALRRFCRPFNVVTGLGEFVEQRI</sequence>
<organism evidence="2 3">
    <name type="scientific">Acinetobacter populi</name>
    <dbReference type="NCBI Taxonomy" id="1582270"/>
    <lineage>
        <taxon>Bacteria</taxon>
        <taxon>Pseudomonadati</taxon>
        <taxon>Pseudomonadota</taxon>
        <taxon>Gammaproteobacteria</taxon>
        <taxon>Moraxellales</taxon>
        <taxon>Moraxellaceae</taxon>
        <taxon>Acinetobacter</taxon>
    </lineage>
</organism>